<evidence type="ECO:0000256" key="1">
    <source>
        <dbReference type="SAM" id="Phobius"/>
    </source>
</evidence>
<keyword evidence="1" id="KW-0472">Membrane</keyword>
<name>A0A484Q363_9ZZZZ</name>
<proteinExistence type="predicted"/>
<accession>A0A484Q363</accession>
<protein>
    <submittedName>
        <fullName evidence="2">FIG024006: iron uptake protein</fullName>
    </submittedName>
</protein>
<sequence length="106" mass="11051">MKPAAAPSPVSKSRLPARYRWAVASRSAAAVLGGYAFASAAAAALAVGLPLTRIEAVFTANLLIFLFYAAAIIWVFATRSAGRAWVGIFVGTAVCYLAYLVLRGTA</sequence>
<gene>
    <name evidence="2" type="ORF">AMP9_2742</name>
</gene>
<reference evidence="2" key="1">
    <citation type="submission" date="2019-03" db="EMBL/GenBank/DDBJ databases">
        <authorList>
            <person name="Danneels B."/>
        </authorList>
    </citation>
    <scope>NUCLEOTIDE SEQUENCE</scope>
</reference>
<keyword evidence="1" id="KW-1133">Transmembrane helix</keyword>
<dbReference type="EMBL" id="CAADHY010000032">
    <property type="protein sequence ID" value="VFR32643.1"/>
    <property type="molecule type" value="Genomic_DNA"/>
</dbReference>
<dbReference type="AlphaFoldDB" id="A0A484Q363"/>
<dbReference type="Pfam" id="PF12365">
    <property type="entry name" value="DUF3649"/>
    <property type="match status" value="1"/>
</dbReference>
<feature type="transmembrane region" description="Helical" evidence="1">
    <location>
        <begin position="56"/>
        <end position="77"/>
    </location>
</feature>
<dbReference type="InterPro" id="IPR022109">
    <property type="entry name" value="DUF3649"/>
</dbReference>
<feature type="transmembrane region" description="Helical" evidence="1">
    <location>
        <begin position="84"/>
        <end position="102"/>
    </location>
</feature>
<organism evidence="2">
    <name type="scientific">plant metagenome</name>
    <dbReference type="NCBI Taxonomy" id="1297885"/>
    <lineage>
        <taxon>unclassified sequences</taxon>
        <taxon>metagenomes</taxon>
        <taxon>organismal metagenomes</taxon>
    </lineage>
</organism>
<keyword evidence="1" id="KW-0812">Transmembrane</keyword>
<evidence type="ECO:0000313" key="2">
    <source>
        <dbReference type="EMBL" id="VFR32643.1"/>
    </source>
</evidence>